<keyword evidence="15" id="KW-0812">Transmembrane</keyword>
<gene>
    <name evidence="18" type="primary">pknB</name>
    <name evidence="18" type="ORF">OE104_04920</name>
</gene>
<keyword evidence="4" id="KW-0808">Transferase</keyword>
<dbReference type="GO" id="GO:0004674">
    <property type="term" value="F:protein serine/threonine kinase activity"/>
    <property type="evidence" value="ECO:0007669"/>
    <property type="project" value="UniProtKB-KW"/>
</dbReference>
<feature type="domain" description="Protein kinase" evidence="16">
    <location>
        <begin position="11"/>
        <end position="271"/>
    </location>
</feature>
<feature type="domain" description="PASTA" evidence="17">
    <location>
        <begin position="424"/>
        <end position="491"/>
    </location>
</feature>
<evidence type="ECO:0000256" key="5">
    <source>
        <dbReference type="ARBA" id="ARBA00022741"/>
    </source>
</evidence>
<evidence type="ECO:0000256" key="4">
    <source>
        <dbReference type="ARBA" id="ARBA00022679"/>
    </source>
</evidence>
<proteinExistence type="predicted"/>
<dbReference type="GO" id="GO:0071224">
    <property type="term" value="P:cellular response to peptidoglycan"/>
    <property type="evidence" value="ECO:0007669"/>
    <property type="project" value="UniProtKB-ARBA"/>
</dbReference>
<dbReference type="Pfam" id="PF00069">
    <property type="entry name" value="Pkinase"/>
    <property type="match status" value="1"/>
</dbReference>
<evidence type="ECO:0000256" key="13">
    <source>
        <dbReference type="PROSITE-ProRule" id="PRU10141"/>
    </source>
</evidence>
<evidence type="ECO:0000256" key="1">
    <source>
        <dbReference type="ARBA" id="ARBA00012513"/>
    </source>
</evidence>
<dbReference type="PROSITE" id="PS00108">
    <property type="entry name" value="PROTEIN_KINASE_ST"/>
    <property type="match status" value="1"/>
</dbReference>
<name>A0A9E8LVW1_9BACI</name>
<dbReference type="SMART" id="SM00220">
    <property type="entry name" value="S_TKc"/>
    <property type="match status" value="1"/>
</dbReference>
<evidence type="ECO:0000256" key="11">
    <source>
        <dbReference type="ARBA" id="ARBA00060432"/>
    </source>
</evidence>
<dbReference type="GO" id="GO:0007165">
    <property type="term" value="P:signal transduction"/>
    <property type="evidence" value="ECO:0007669"/>
    <property type="project" value="UniProtKB-ARBA"/>
</dbReference>
<dbReference type="Pfam" id="PF21160">
    <property type="entry name" value="PrkC-like_PASTA-like"/>
    <property type="match status" value="1"/>
</dbReference>
<keyword evidence="15" id="KW-1133">Transmembrane helix</keyword>
<comment type="subcellular location">
    <subcellularLocation>
        <location evidence="11">Spore membrane</location>
        <topology evidence="11">Single-pass type II membrane protein</topology>
    </subcellularLocation>
</comment>
<evidence type="ECO:0000256" key="9">
    <source>
        <dbReference type="ARBA" id="ARBA00047899"/>
    </source>
</evidence>
<dbReference type="NCBIfam" id="NF033483">
    <property type="entry name" value="PknB_PASTA_kin"/>
    <property type="match status" value="1"/>
</dbReference>
<feature type="region of interest" description="Disordered" evidence="14">
    <location>
        <begin position="302"/>
        <end position="321"/>
    </location>
</feature>
<evidence type="ECO:0000256" key="6">
    <source>
        <dbReference type="ARBA" id="ARBA00022777"/>
    </source>
</evidence>
<keyword evidence="2" id="KW-0723">Serine/threonine-protein kinase</keyword>
<evidence type="ECO:0000256" key="15">
    <source>
        <dbReference type="SAM" id="Phobius"/>
    </source>
</evidence>
<evidence type="ECO:0000259" key="17">
    <source>
        <dbReference type="PROSITE" id="PS51178"/>
    </source>
</evidence>
<dbReference type="KEGG" id="faf:OE104_04920"/>
<keyword evidence="15" id="KW-0472">Membrane</keyword>
<organism evidence="18 19">
    <name type="scientific">Fervidibacillus albus</name>
    <dbReference type="NCBI Taxonomy" id="2980026"/>
    <lineage>
        <taxon>Bacteria</taxon>
        <taxon>Bacillati</taxon>
        <taxon>Bacillota</taxon>
        <taxon>Bacilli</taxon>
        <taxon>Bacillales</taxon>
        <taxon>Bacillaceae</taxon>
        <taxon>Fervidibacillus</taxon>
    </lineage>
</organism>
<dbReference type="PANTHER" id="PTHR43289:SF34">
    <property type="entry name" value="SERINE_THREONINE-PROTEIN KINASE YBDM-RELATED"/>
    <property type="match status" value="1"/>
</dbReference>
<dbReference type="FunFam" id="3.30.200.20:FF:000035">
    <property type="entry name" value="Serine/threonine protein kinase Stk1"/>
    <property type="match status" value="1"/>
</dbReference>
<keyword evidence="3" id="KW-0309">Germination</keyword>
<dbReference type="EMBL" id="CP106878">
    <property type="protein sequence ID" value="WAA10662.1"/>
    <property type="molecule type" value="Genomic_DNA"/>
</dbReference>
<protein>
    <recommendedName>
        <fullName evidence="12">Serine/threonine-protein kinase PrkC</fullName>
        <ecNumber evidence="1">2.7.11.1</ecNumber>
    </recommendedName>
</protein>
<feature type="region of interest" description="Disordered" evidence="14">
    <location>
        <begin position="274"/>
        <end position="296"/>
    </location>
</feature>
<dbReference type="Pfam" id="PF03793">
    <property type="entry name" value="PASTA"/>
    <property type="match status" value="3"/>
</dbReference>
<dbReference type="InterPro" id="IPR000719">
    <property type="entry name" value="Prot_kinase_dom"/>
</dbReference>
<feature type="transmembrane region" description="Helical" evidence="15">
    <location>
        <begin position="331"/>
        <end position="351"/>
    </location>
</feature>
<reference evidence="18" key="1">
    <citation type="submission" date="2022-09" db="EMBL/GenBank/DDBJ databases">
        <title>Complete Genomes of Fervidibacillus albus and Fervidibacillus halotolerans isolated from tidal flat sediments.</title>
        <authorList>
            <person name="Kwon K.K."/>
            <person name="Yang S.-H."/>
            <person name="Park M.J."/>
            <person name="Oh H.-M."/>
        </authorList>
    </citation>
    <scope>NUCLEOTIDE SEQUENCE</scope>
    <source>
        <strain evidence="18">MEBiC13591</strain>
    </source>
</reference>
<evidence type="ECO:0000256" key="12">
    <source>
        <dbReference type="ARBA" id="ARBA00070041"/>
    </source>
</evidence>
<dbReference type="PANTHER" id="PTHR43289">
    <property type="entry name" value="MITOGEN-ACTIVATED PROTEIN KINASE KINASE KINASE 20-RELATED"/>
    <property type="match status" value="1"/>
</dbReference>
<feature type="domain" description="PASTA" evidence="17">
    <location>
        <begin position="356"/>
        <end position="423"/>
    </location>
</feature>
<comment type="catalytic activity">
    <reaction evidence="10">
        <text>L-seryl-[protein] + ATP = O-phospho-L-seryl-[protein] + ADP + H(+)</text>
        <dbReference type="Rhea" id="RHEA:17989"/>
        <dbReference type="Rhea" id="RHEA-COMP:9863"/>
        <dbReference type="Rhea" id="RHEA-COMP:11604"/>
        <dbReference type="ChEBI" id="CHEBI:15378"/>
        <dbReference type="ChEBI" id="CHEBI:29999"/>
        <dbReference type="ChEBI" id="CHEBI:30616"/>
        <dbReference type="ChEBI" id="CHEBI:83421"/>
        <dbReference type="ChEBI" id="CHEBI:456216"/>
        <dbReference type="EC" id="2.7.11.1"/>
    </reaction>
</comment>
<evidence type="ECO:0000259" key="16">
    <source>
        <dbReference type="PROSITE" id="PS50011"/>
    </source>
</evidence>
<evidence type="ECO:0000256" key="8">
    <source>
        <dbReference type="ARBA" id="ARBA00022968"/>
    </source>
</evidence>
<evidence type="ECO:0000256" key="3">
    <source>
        <dbReference type="ARBA" id="ARBA00022544"/>
    </source>
</evidence>
<feature type="binding site" evidence="13">
    <location>
        <position position="40"/>
    </location>
    <ligand>
        <name>ATP</name>
        <dbReference type="ChEBI" id="CHEBI:30616"/>
    </ligand>
</feature>
<evidence type="ECO:0000256" key="2">
    <source>
        <dbReference type="ARBA" id="ARBA00022527"/>
    </source>
</evidence>
<dbReference type="InterPro" id="IPR017441">
    <property type="entry name" value="Protein_kinase_ATP_BS"/>
</dbReference>
<keyword evidence="7 13" id="KW-0067">ATP-binding</keyword>
<sequence length="648" mass="73016">MLIGKRINERYKIIEMIGGGGMANVYLARDVILERYVAVKILRLDFANDEKFIRRFRREAESATSLVHPNIVNIYDVGEEDDIYFIVMEYVEGETLKQFIQRNSPLPIQQAIDIMKQLVSAISHAHQNNIIHRDIKPQNILIDQRGNVKITDFGIAQALTSTTITNTSSLLGTVHYISPEQARGGMTTKKSDIYSLGIVFFEMLTGRVPFQGESAVSIALKHLQSETPSPKQWNPDIPQSVENIVLKATAKDPFYRYDDVSEMEEDLRTCLEPDRLNEPPFQLPEDTEPTKAIPVIRDKQTEDVEKESNGSENIQNDQEPKKVKKKRKWPIVLLSLSMLIIILAILAITVLPKWIGPDEVVIPDVTGDEVEDAIDELENLGLVIGETTILPDEDIPEDHVIRTDPAAGRNVKEGSEIQLYISSGKEKITLSDYTGRSFDDVVELLTPRNFKDIQKVEVFDSSEPGTILEQQPASGEEIIPEETELIFTVSKGEETIVLADLTNYSTNALKEYAESNGITINMSDEDYHDTIPEGYVISQDIEPGTEIKKGDTVNVVMSKGKEPLPPKTTTVQITIPYTGDEENQTPQSVQIYVEDLDHDFSEPIENFEITETEYHRFTVVIPPDSKARYQVVVDGYVIIDEEIDYSDV</sequence>
<dbReference type="Gene3D" id="2.60.40.2560">
    <property type="match status" value="1"/>
</dbReference>
<evidence type="ECO:0000313" key="18">
    <source>
        <dbReference type="EMBL" id="WAA10662.1"/>
    </source>
</evidence>
<evidence type="ECO:0000256" key="7">
    <source>
        <dbReference type="ARBA" id="ARBA00022840"/>
    </source>
</evidence>
<keyword evidence="6 18" id="KW-0418">Kinase</keyword>
<dbReference type="PROSITE" id="PS50011">
    <property type="entry name" value="PROTEIN_KINASE_DOM"/>
    <property type="match status" value="1"/>
</dbReference>
<evidence type="ECO:0000256" key="10">
    <source>
        <dbReference type="ARBA" id="ARBA00048679"/>
    </source>
</evidence>
<dbReference type="SUPFAM" id="SSF56112">
    <property type="entry name" value="Protein kinase-like (PK-like)"/>
    <property type="match status" value="1"/>
</dbReference>
<dbReference type="GO" id="GO:0005524">
    <property type="term" value="F:ATP binding"/>
    <property type="evidence" value="ECO:0007669"/>
    <property type="project" value="UniProtKB-UniRule"/>
</dbReference>
<keyword evidence="5 13" id="KW-0547">Nucleotide-binding</keyword>
<dbReference type="InterPro" id="IPR005543">
    <property type="entry name" value="PASTA_dom"/>
</dbReference>
<dbReference type="InterPro" id="IPR011009">
    <property type="entry name" value="Kinase-like_dom_sf"/>
</dbReference>
<dbReference type="PROSITE" id="PS00107">
    <property type="entry name" value="PROTEIN_KINASE_ATP"/>
    <property type="match status" value="1"/>
</dbReference>
<dbReference type="CDD" id="cd06577">
    <property type="entry name" value="PASTA_pknB"/>
    <property type="match status" value="3"/>
</dbReference>
<dbReference type="InterPro" id="IPR008271">
    <property type="entry name" value="Ser/Thr_kinase_AS"/>
</dbReference>
<dbReference type="AlphaFoldDB" id="A0A9E8LVW1"/>
<dbReference type="SMART" id="SM00740">
    <property type="entry name" value="PASTA"/>
    <property type="match status" value="3"/>
</dbReference>
<dbReference type="RefSeq" id="WP_275418460.1">
    <property type="nucleotide sequence ID" value="NZ_CP106878.1"/>
</dbReference>
<dbReference type="EC" id="2.7.11.1" evidence="1"/>
<dbReference type="Proteomes" id="UP001164718">
    <property type="component" value="Chromosome"/>
</dbReference>
<evidence type="ECO:0000313" key="19">
    <source>
        <dbReference type="Proteomes" id="UP001164718"/>
    </source>
</evidence>
<dbReference type="Gene3D" id="3.30.200.20">
    <property type="entry name" value="Phosphorylase Kinase, domain 1"/>
    <property type="match status" value="1"/>
</dbReference>
<keyword evidence="8" id="KW-0735">Signal-anchor</keyword>
<accession>A0A9E8LVW1</accession>
<dbReference type="Gene3D" id="1.10.510.10">
    <property type="entry name" value="Transferase(Phosphotransferase) domain 1"/>
    <property type="match status" value="1"/>
</dbReference>
<feature type="domain" description="PASTA" evidence="17">
    <location>
        <begin position="492"/>
        <end position="559"/>
    </location>
</feature>
<comment type="catalytic activity">
    <reaction evidence="9">
        <text>L-threonyl-[protein] + ATP = O-phospho-L-threonyl-[protein] + ADP + H(+)</text>
        <dbReference type="Rhea" id="RHEA:46608"/>
        <dbReference type="Rhea" id="RHEA-COMP:11060"/>
        <dbReference type="Rhea" id="RHEA-COMP:11605"/>
        <dbReference type="ChEBI" id="CHEBI:15378"/>
        <dbReference type="ChEBI" id="CHEBI:30013"/>
        <dbReference type="ChEBI" id="CHEBI:30616"/>
        <dbReference type="ChEBI" id="CHEBI:61977"/>
        <dbReference type="ChEBI" id="CHEBI:456216"/>
        <dbReference type="EC" id="2.7.11.1"/>
    </reaction>
</comment>
<dbReference type="FunFam" id="1.10.510.10:FF:000021">
    <property type="entry name" value="Serine/threonine protein kinase"/>
    <property type="match status" value="1"/>
</dbReference>
<dbReference type="Gene3D" id="3.30.10.20">
    <property type="match status" value="3"/>
</dbReference>
<dbReference type="CDD" id="cd14014">
    <property type="entry name" value="STKc_PknB_like"/>
    <property type="match status" value="1"/>
</dbReference>
<evidence type="ECO:0000256" key="14">
    <source>
        <dbReference type="SAM" id="MobiDB-lite"/>
    </source>
</evidence>
<dbReference type="PROSITE" id="PS51178">
    <property type="entry name" value="PASTA"/>
    <property type="match status" value="3"/>
</dbReference>
<dbReference type="GO" id="GO:0009847">
    <property type="term" value="P:spore germination"/>
    <property type="evidence" value="ECO:0007669"/>
    <property type="project" value="UniProtKB-ARBA"/>
</dbReference>
<keyword evidence="19" id="KW-1185">Reference proteome</keyword>